<keyword evidence="2" id="KW-0378">Hydrolase</keyword>
<dbReference type="GO" id="GO:0016746">
    <property type="term" value="F:acyltransferase activity"/>
    <property type="evidence" value="ECO:0007669"/>
    <property type="project" value="UniProtKB-KW"/>
</dbReference>
<dbReference type="SUPFAM" id="SSF53474">
    <property type="entry name" value="alpha/beta-Hydrolases"/>
    <property type="match status" value="1"/>
</dbReference>
<keyword evidence="3" id="KW-1185">Reference proteome</keyword>
<name>A0A0N0VJ23_9PSED</name>
<evidence type="ECO:0000313" key="2">
    <source>
        <dbReference type="EMBL" id="KPA88979.1"/>
    </source>
</evidence>
<protein>
    <submittedName>
        <fullName evidence="2">Putative hydrolase or acyltransferase of alpha/beta superfamily</fullName>
    </submittedName>
</protein>
<dbReference type="InterPro" id="IPR052897">
    <property type="entry name" value="Sec-Metab_Biosynth_Hydrolase"/>
</dbReference>
<evidence type="ECO:0000313" key="3">
    <source>
        <dbReference type="Proteomes" id="UP000037931"/>
    </source>
</evidence>
<dbReference type="PANTHER" id="PTHR37017:SF11">
    <property type="entry name" value="ESTERASE_LIPASE_THIOESTERASE DOMAIN-CONTAINING PROTEIN"/>
    <property type="match status" value="1"/>
</dbReference>
<dbReference type="InterPro" id="IPR029058">
    <property type="entry name" value="AB_hydrolase_fold"/>
</dbReference>
<dbReference type="OrthoDB" id="9814966at2"/>
<feature type="domain" description="AB hydrolase-1" evidence="1">
    <location>
        <begin position="55"/>
        <end position="265"/>
    </location>
</feature>
<accession>A0A0N0VJ23</accession>
<dbReference type="InterPro" id="IPR000073">
    <property type="entry name" value="AB_hydrolase_1"/>
</dbReference>
<dbReference type="STRING" id="50340.PF66_04659"/>
<organism evidence="2 3">
    <name type="scientific">Pseudomonas asplenii</name>
    <dbReference type="NCBI Taxonomy" id="53407"/>
    <lineage>
        <taxon>Bacteria</taxon>
        <taxon>Pseudomonadati</taxon>
        <taxon>Pseudomonadota</taxon>
        <taxon>Gammaproteobacteria</taxon>
        <taxon>Pseudomonadales</taxon>
        <taxon>Pseudomonadaceae</taxon>
        <taxon>Pseudomonas</taxon>
    </lineage>
</organism>
<dbReference type="Pfam" id="PF12697">
    <property type="entry name" value="Abhydrolase_6"/>
    <property type="match status" value="1"/>
</dbReference>
<dbReference type="RefSeq" id="WP_054063899.1">
    <property type="nucleotide sequence ID" value="NZ_JSYZ01000018.1"/>
</dbReference>
<dbReference type="PANTHER" id="PTHR37017">
    <property type="entry name" value="AB HYDROLASE-1 DOMAIN-CONTAINING PROTEIN-RELATED"/>
    <property type="match status" value="1"/>
</dbReference>
<proteinExistence type="predicted"/>
<dbReference type="PATRIC" id="fig|50340.43.peg.1959"/>
<dbReference type="Gene3D" id="3.40.50.1820">
    <property type="entry name" value="alpha/beta hydrolase"/>
    <property type="match status" value="1"/>
</dbReference>
<dbReference type="GO" id="GO:0016787">
    <property type="term" value="F:hydrolase activity"/>
    <property type="evidence" value="ECO:0007669"/>
    <property type="project" value="UniProtKB-KW"/>
</dbReference>
<keyword evidence="2" id="KW-0012">Acyltransferase</keyword>
<reference evidence="2 3" key="1">
    <citation type="journal article" date="2015" name="PLoS ONE">
        <title>Rice-Infecting Pseudomonas Genomes Are Highly Accessorized and Harbor Multiple Putative Virulence Mechanisms to Cause Sheath Brown Rot.</title>
        <authorList>
            <person name="Quibod I.L."/>
            <person name="Grande G."/>
            <person name="Oreiro E.G."/>
            <person name="Borja F.N."/>
            <person name="Dossa G.S."/>
            <person name="Mauleon R."/>
            <person name="Cruz C.V."/>
            <person name="Oliva R."/>
        </authorList>
    </citation>
    <scope>NUCLEOTIDE SEQUENCE [LARGE SCALE GENOMIC DNA]</scope>
    <source>
        <strain evidence="2 3">IRRI 6609</strain>
    </source>
</reference>
<sequence>MNGFMCSHRSTRLQVGNGPHSFKWLGRLAAAVGLTVLFSGAPVSAAPAAGSVRNIVLVHGAFADGSSWSQVISRLQAKGYHVTAVQNPLTSLADDVGATVRVLRRQQGDVLLVGHSWAGAVISQAGNASNVKGLVYLSALAPDSGESVADLLEKFKAPMDGLTPDSEGLIWLEDPQVFQQVMAADLPLNKVRVLAATQQPIAVASFAGKVRHAAWHDKPSWYLKTTSDQALRPDVQQAIAQRMGARITSVDSSHLSLLSHPDAVAGLIDRAAREAGQ</sequence>
<dbReference type="EMBL" id="JSYZ01000018">
    <property type="protein sequence ID" value="KPA88979.1"/>
    <property type="molecule type" value="Genomic_DNA"/>
</dbReference>
<keyword evidence="2" id="KW-0808">Transferase</keyword>
<gene>
    <name evidence="2" type="ORF">PF66_04659</name>
</gene>
<comment type="caution">
    <text evidence="2">The sequence shown here is derived from an EMBL/GenBank/DDBJ whole genome shotgun (WGS) entry which is preliminary data.</text>
</comment>
<dbReference type="AlphaFoldDB" id="A0A0N0VJ23"/>
<dbReference type="Proteomes" id="UP000037931">
    <property type="component" value="Unassembled WGS sequence"/>
</dbReference>
<evidence type="ECO:0000259" key="1">
    <source>
        <dbReference type="Pfam" id="PF12697"/>
    </source>
</evidence>